<keyword evidence="10" id="KW-1185">Reference proteome</keyword>
<dbReference type="PANTHER" id="PTHR33406:SF11">
    <property type="entry name" value="MEMBRANE PROTEIN SCO6666-RELATED"/>
    <property type="match status" value="1"/>
</dbReference>
<evidence type="ECO:0000256" key="4">
    <source>
        <dbReference type="ARBA" id="ARBA00022692"/>
    </source>
</evidence>
<evidence type="ECO:0000256" key="2">
    <source>
        <dbReference type="ARBA" id="ARBA00010157"/>
    </source>
</evidence>
<dbReference type="Proteomes" id="UP001157125">
    <property type="component" value="Unassembled WGS sequence"/>
</dbReference>
<name>A0ABQ6IA50_9MICO</name>
<dbReference type="EMBL" id="BSUN01000001">
    <property type="protein sequence ID" value="GMA34674.1"/>
    <property type="molecule type" value="Genomic_DNA"/>
</dbReference>
<evidence type="ECO:0000256" key="3">
    <source>
        <dbReference type="ARBA" id="ARBA00022475"/>
    </source>
</evidence>
<feature type="domain" description="Membrane transport protein MMPL" evidence="8">
    <location>
        <begin position="1"/>
        <end position="86"/>
    </location>
</feature>
<feature type="transmembrane region" description="Helical" evidence="7">
    <location>
        <begin position="51"/>
        <end position="70"/>
    </location>
</feature>
<evidence type="ECO:0000256" key="7">
    <source>
        <dbReference type="SAM" id="Phobius"/>
    </source>
</evidence>
<keyword evidence="5 7" id="KW-1133">Transmembrane helix</keyword>
<dbReference type="Gene3D" id="1.20.1640.10">
    <property type="entry name" value="Multidrug efflux transporter AcrB transmembrane domain"/>
    <property type="match status" value="1"/>
</dbReference>
<sequence>MREAFVHGSNARESVTAGLRHGRAVVTAAAIIMASVFGGFVFSHITMIRPMGFGLAVGVLFDAFVVRMLIVPSLMHLVGEGAWWMPKWLDKILPNVDVEGAALERDHPVPAAATEADKPTA</sequence>
<keyword evidence="6 7" id="KW-0472">Membrane</keyword>
<protein>
    <recommendedName>
        <fullName evidence="8">Membrane transport protein MMPL domain-containing protein</fullName>
    </recommendedName>
</protein>
<dbReference type="InterPro" id="IPR004869">
    <property type="entry name" value="MMPL_dom"/>
</dbReference>
<gene>
    <name evidence="9" type="ORF">GCM10025876_08780</name>
</gene>
<comment type="subcellular location">
    <subcellularLocation>
        <location evidence="1">Cell membrane</location>
        <topology evidence="1">Multi-pass membrane protein</topology>
    </subcellularLocation>
</comment>
<proteinExistence type="inferred from homology"/>
<keyword evidence="4 7" id="KW-0812">Transmembrane</keyword>
<evidence type="ECO:0000313" key="10">
    <source>
        <dbReference type="Proteomes" id="UP001157125"/>
    </source>
</evidence>
<evidence type="ECO:0000313" key="9">
    <source>
        <dbReference type="EMBL" id="GMA34674.1"/>
    </source>
</evidence>
<evidence type="ECO:0000256" key="6">
    <source>
        <dbReference type="ARBA" id="ARBA00023136"/>
    </source>
</evidence>
<dbReference type="PANTHER" id="PTHR33406">
    <property type="entry name" value="MEMBRANE PROTEIN MJ1562-RELATED"/>
    <property type="match status" value="1"/>
</dbReference>
<comment type="similarity">
    <text evidence="2">Belongs to the resistance-nodulation-cell division (RND) (TC 2.A.6) family. MmpL subfamily.</text>
</comment>
<dbReference type="Pfam" id="PF03176">
    <property type="entry name" value="MMPL"/>
    <property type="match status" value="1"/>
</dbReference>
<dbReference type="InterPro" id="IPR050545">
    <property type="entry name" value="Mycobact_MmpL"/>
</dbReference>
<keyword evidence="3" id="KW-1003">Cell membrane</keyword>
<organism evidence="9 10">
    <name type="scientific">Demequina litorisediminis</name>
    <dbReference type="NCBI Taxonomy" id="1849022"/>
    <lineage>
        <taxon>Bacteria</taxon>
        <taxon>Bacillati</taxon>
        <taxon>Actinomycetota</taxon>
        <taxon>Actinomycetes</taxon>
        <taxon>Micrococcales</taxon>
        <taxon>Demequinaceae</taxon>
        <taxon>Demequina</taxon>
    </lineage>
</organism>
<feature type="transmembrane region" description="Helical" evidence="7">
    <location>
        <begin position="24"/>
        <end position="45"/>
    </location>
</feature>
<evidence type="ECO:0000256" key="5">
    <source>
        <dbReference type="ARBA" id="ARBA00022989"/>
    </source>
</evidence>
<accession>A0ABQ6IA50</accession>
<evidence type="ECO:0000256" key="1">
    <source>
        <dbReference type="ARBA" id="ARBA00004651"/>
    </source>
</evidence>
<dbReference type="SUPFAM" id="SSF82866">
    <property type="entry name" value="Multidrug efflux transporter AcrB transmembrane domain"/>
    <property type="match status" value="1"/>
</dbReference>
<comment type="caution">
    <text evidence="9">The sequence shown here is derived from an EMBL/GenBank/DDBJ whole genome shotgun (WGS) entry which is preliminary data.</text>
</comment>
<reference evidence="10" key="1">
    <citation type="journal article" date="2019" name="Int. J. Syst. Evol. Microbiol.">
        <title>The Global Catalogue of Microorganisms (GCM) 10K type strain sequencing project: providing services to taxonomists for standard genome sequencing and annotation.</title>
        <authorList>
            <consortium name="The Broad Institute Genomics Platform"/>
            <consortium name="The Broad Institute Genome Sequencing Center for Infectious Disease"/>
            <person name="Wu L."/>
            <person name="Ma J."/>
        </authorList>
    </citation>
    <scope>NUCLEOTIDE SEQUENCE [LARGE SCALE GENOMIC DNA]</scope>
    <source>
        <strain evidence="10">NBRC 112299</strain>
    </source>
</reference>
<evidence type="ECO:0000259" key="8">
    <source>
        <dbReference type="Pfam" id="PF03176"/>
    </source>
</evidence>